<feature type="region of interest" description="Disordered" evidence="1">
    <location>
        <begin position="26"/>
        <end position="50"/>
    </location>
</feature>
<comment type="caution">
    <text evidence="3">The sequence shown here is derived from an EMBL/GenBank/DDBJ whole genome shotgun (WGS) entry which is preliminary data.</text>
</comment>
<proteinExistence type="predicted"/>
<dbReference type="Gene3D" id="2.130.10.10">
    <property type="entry name" value="YVTN repeat-like/Quinoprotein amine dehydrogenase"/>
    <property type="match status" value="2"/>
</dbReference>
<evidence type="ECO:0000313" key="4">
    <source>
        <dbReference type="Proteomes" id="UP000005143"/>
    </source>
</evidence>
<dbReference type="InterPro" id="IPR011047">
    <property type="entry name" value="Quinoprotein_ADH-like_sf"/>
</dbReference>
<gene>
    <name evidence="3" type="ORF">PAI11_26940</name>
</gene>
<dbReference type="InterPro" id="IPR002372">
    <property type="entry name" value="PQQ_rpt_dom"/>
</dbReference>
<evidence type="ECO:0000313" key="3">
    <source>
        <dbReference type="EMBL" id="EHN10467.1"/>
    </source>
</evidence>
<protein>
    <submittedName>
        <fullName evidence="3">Putative cell surface protein/ lipoprotein</fullName>
    </submittedName>
</protein>
<organism evidence="3 4">
    <name type="scientific">Patulibacter medicamentivorans</name>
    <dbReference type="NCBI Taxonomy" id="1097667"/>
    <lineage>
        <taxon>Bacteria</taxon>
        <taxon>Bacillati</taxon>
        <taxon>Actinomycetota</taxon>
        <taxon>Thermoleophilia</taxon>
        <taxon>Solirubrobacterales</taxon>
        <taxon>Patulibacteraceae</taxon>
        <taxon>Patulibacter</taxon>
    </lineage>
</organism>
<dbReference type="SMART" id="SM00564">
    <property type="entry name" value="PQQ"/>
    <property type="match status" value="6"/>
</dbReference>
<keyword evidence="3" id="KW-0449">Lipoprotein</keyword>
<feature type="domain" description="Pyrrolo-quinoline quinone repeat" evidence="2">
    <location>
        <begin position="213"/>
        <end position="413"/>
    </location>
</feature>
<dbReference type="SUPFAM" id="SSF50998">
    <property type="entry name" value="Quinoprotein alcohol dehydrogenase-like"/>
    <property type="match status" value="2"/>
</dbReference>
<dbReference type="InterPro" id="IPR018391">
    <property type="entry name" value="PQQ_b-propeller_rpt"/>
</dbReference>
<accession>H0E792</accession>
<name>H0E792_9ACTN</name>
<sequence length="430" mass="46943">MIVLALLVVGGLAAWDRLRGPSEITDASVEFSDREQPTPSADPKIPRNRHDSYDDGADWPFYGGNEQRTRYLPFPRGTRLGMPLRTRWREGGRILLEFPPVLCGRRLYLLRDDGLLLAIERRTGEIAWARRVGRLAAASPACGGGRVFVTVLKRDRGSSAGQVAAFTTDGKRLWRVLLRGRSESSPLLAGDKLIFGTESGDVLAMSPRNGRVLWRYHAGGKVKAGVARNGPTLFVGDYSGKLHAIALRSGRRRWVRNLGGSLYSTPAVAYGRVFVGNIDGSVSAVGEQTGRIAWRRRADGYVYSSPAVAPVAGRGPTVFIGSYGGKLYALDARSGRPRWIRDVGGKISGGITVVGDLVLYSNLGRKRTSIRRARDGSEVFSLHSGAFDPGISDGRRLYLMSYSSIYHLSPRAQAFADARSLREARRRAGG</sequence>
<dbReference type="AlphaFoldDB" id="H0E792"/>
<keyword evidence="4" id="KW-1185">Reference proteome</keyword>
<dbReference type="PANTHER" id="PTHR34512">
    <property type="entry name" value="CELL SURFACE PROTEIN"/>
    <property type="match status" value="1"/>
</dbReference>
<reference evidence="3 4" key="1">
    <citation type="journal article" date="2013" name="Biodegradation">
        <title>Quantitative proteomic analysis of ibuprofen-degrading Patulibacter sp. strain I11.</title>
        <authorList>
            <person name="Almeida B."/>
            <person name="Kjeldal H."/>
            <person name="Lolas I."/>
            <person name="Knudsen A.D."/>
            <person name="Carvalho G."/>
            <person name="Nielsen K.L."/>
            <person name="Barreto Crespo M.T."/>
            <person name="Stensballe A."/>
            <person name="Nielsen J.L."/>
        </authorList>
    </citation>
    <scope>NUCLEOTIDE SEQUENCE [LARGE SCALE GENOMIC DNA]</scope>
    <source>
        <strain evidence="3 4">I11</strain>
    </source>
</reference>
<evidence type="ECO:0000259" key="2">
    <source>
        <dbReference type="Pfam" id="PF13360"/>
    </source>
</evidence>
<dbReference type="PANTHER" id="PTHR34512:SF30">
    <property type="entry name" value="OUTER MEMBRANE PROTEIN ASSEMBLY FACTOR BAMB"/>
    <property type="match status" value="1"/>
</dbReference>
<dbReference type="InterPro" id="IPR015943">
    <property type="entry name" value="WD40/YVTN_repeat-like_dom_sf"/>
</dbReference>
<evidence type="ECO:0000256" key="1">
    <source>
        <dbReference type="SAM" id="MobiDB-lite"/>
    </source>
</evidence>
<dbReference type="Pfam" id="PF13360">
    <property type="entry name" value="PQQ_2"/>
    <property type="match status" value="1"/>
</dbReference>
<dbReference type="Proteomes" id="UP000005143">
    <property type="component" value="Unassembled WGS sequence"/>
</dbReference>
<dbReference type="EMBL" id="AGUD01000220">
    <property type="protein sequence ID" value="EHN10467.1"/>
    <property type="molecule type" value="Genomic_DNA"/>
</dbReference>